<feature type="region of interest" description="Disordered" evidence="6">
    <location>
        <begin position="25"/>
        <end position="61"/>
    </location>
</feature>
<keyword evidence="9" id="KW-1185">Reference proteome</keyword>
<evidence type="ECO:0000256" key="3">
    <source>
        <dbReference type="ARBA" id="ARBA00023015"/>
    </source>
</evidence>
<keyword evidence="5" id="KW-0539">Nucleus</keyword>
<dbReference type="OrthoDB" id="3362851at2759"/>
<dbReference type="Pfam" id="PF04082">
    <property type="entry name" value="Fungal_trans"/>
    <property type="match status" value="1"/>
</dbReference>
<dbReference type="InterPro" id="IPR036282">
    <property type="entry name" value="Glutathione-S-Trfase_C_sf"/>
</dbReference>
<comment type="caution">
    <text evidence="8">The sequence shown here is derived from an EMBL/GenBank/DDBJ whole genome shotgun (WGS) entry which is preliminary data.</text>
</comment>
<evidence type="ECO:0000256" key="5">
    <source>
        <dbReference type="ARBA" id="ARBA00023242"/>
    </source>
</evidence>
<sequence length="720" mass="81648">MLALLGSRQDMQLLYHASSAWTSSGLRASTTGNAERSQPREKAFRPDTLVTSHASTGSQSTQRLNILPEEEAYLADEYFKSINEAIPLFSEAAASNSRDTLSTCNAEFVEALLLITAKLLGFKFASTNFDLDGRIDLILSNTTLQEDTAGDFPSLDLFRKFCLLVFYEFHQFPGQQAWVRIGKIVRLAYWMGLDRLDIIQSVSPEWSNVSDADLQSWKLVWWCVYRLDSYANLSSGTPYQVDERLVNTSLSHQSQFSQGLIAPCRLPHDPRNLPDLLLFVKTGSESSLLFNIHLIAVTVLRQFGRAMSMRYLVPHEILTATLLDAERTLSAIRLALPRNFLNPGRNAFMNESNTNHHARLVPVLLLHMAQLLAALASCYYLPEGDDWTLSWQRVLETCQNIAGVAEKWDSNYTLTVDPALSLISLTALVFLDIHKKYTESTNTHLISEIENCELLLLLQLEQFSAHWKLPSLLIRTNSNMSENKIIFFDIPSRSPQVCWSMNTWRTRMLLNYKGLDYKTEWLEYPEIKERLSGHVSPNEQGAPFTCPAIQLPDGSYIMDSYKIADVIEEKYPEPSVHLNNPMQDRLRASMIKFMIEMVPIYVPGVAKSIIGEKSIDFFLKTRLQDVGMPLYEYGEKHSPGAFDRAEPFAREITALLKENTSGPFLLGDVVSYADFIWAGILLFFQCLGEEEYKEVLRITGDGDVHIKFLDGLRPWTGKNT</sequence>
<reference evidence="8 9" key="1">
    <citation type="submission" date="2020-01" db="EMBL/GenBank/DDBJ databases">
        <title>Identification and distribution of gene clusters putatively required for synthesis of sphingolipid metabolism inhibitors in phylogenetically diverse species of the filamentous fungus Fusarium.</title>
        <authorList>
            <person name="Kim H.-S."/>
            <person name="Busman M."/>
            <person name="Brown D.W."/>
            <person name="Divon H."/>
            <person name="Uhlig S."/>
            <person name="Proctor R.H."/>
        </authorList>
    </citation>
    <scope>NUCLEOTIDE SEQUENCE [LARGE SCALE GENOMIC DNA]</scope>
    <source>
        <strain evidence="8 9">NRRL 13308</strain>
    </source>
</reference>
<dbReference type="Gene3D" id="3.40.30.10">
    <property type="entry name" value="Glutaredoxin"/>
    <property type="match status" value="1"/>
</dbReference>
<dbReference type="GO" id="GO:0005634">
    <property type="term" value="C:nucleus"/>
    <property type="evidence" value="ECO:0007669"/>
    <property type="project" value="UniProtKB-SubCell"/>
</dbReference>
<dbReference type="InterPro" id="IPR050815">
    <property type="entry name" value="TF_fung"/>
</dbReference>
<dbReference type="Pfam" id="PF22041">
    <property type="entry name" value="GST_C_7"/>
    <property type="match status" value="1"/>
</dbReference>
<dbReference type="Pfam" id="PF13409">
    <property type="entry name" value="GST_N_2"/>
    <property type="match status" value="1"/>
</dbReference>
<feature type="compositionally biased region" description="Polar residues" evidence="6">
    <location>
        <begin position="25"/>
        <end position="36"/>
    </location>
</feature>
<dbReference type="InterPro" id="IPR004045">
    <property type="entry name" value="Glutathione_S-Trfase_N"/>
</dbReference>
<evidence type="ECO:0000259" key="7">
    <source>
        <dbReference type="SMART" id="SM00906"/>
    </source>
</evidence>
<dbReference type="SMART" id="SM00906">
    <property type="entry name" value="Fungal_trans"/>
    <property type="match status" value="1"/>
</dbReference>
<dbReference type="GO" id="GO:0000981">
    <property type="term" value="F:DNA-binding transcription factor activity, RNA polymerase II-specific"/>
    <property type="evidence" value="ECO:0007669"/>
    <property type="project" value="InterPro"/>
</dbReference>
<dbReference type="InterPro" id="IPR007219">
    <property type="entry name" value="XnlR_reg_dom"/>
</dbReference>
<evidence type="ECO:0000256" key="6">
    <source>
        <dbReference type="SAM" id="MobiDB-lite"/>
    </source>
</evidence>
<dbReference type="AlphaFoldDB" id="A0A8H4N919"/>
<dbReference type="GO" id="GO:0006351">
    <property type="term" value="P:DNA-templated transcription"/>
    <property type="evidence" value="ECO:0007669"/>
    <property type="project" value="InterPro"/>
</dbReference>
<evidence type="ECO:0000256" key="2">
    <source>
        <dbReference type="ARBA" id="ARBA00022723"/>
    </source>
</evidence>
<name>A0A8H4N919_9HYPO</name>
<organism evidence="8 9">
    <name type="scientific">Fusarium acutatum</name>
    <dbReference type="NCBI Taxonomy" id="78861"/>
    <lineage>
        <taxon>Eukaryota</taxon>
        <taxon>Fungi</taxon>
        <taxon>Dikarya</taxon>
        <taxon>Ascomycota</taxon>
        <taxon>Pezizomycotina</taxon>
        <taxon>Sordariomycetes</taxon>
        <taxon>Hypocreomycetidae</taxon>
        <taxon>Hypocreales</taxon>
        <taxon>Nectriaceae</taxon>
        <taxon>Fusarium</taxon>
        <taxon>Fusarium fujikuroi species complex</taxon>
    </lineage>
</organism>
<keyword evidence="3" id="KW-0805">Transcription regulation</keyword>
<keyword evidence="4" id="KW-0804">Transcription</keyword>
<dbReference type="Gene3D" id="1.20.1050.10">
    <property type="match status" value="1"/>
</dbReference>
<evidence type="ECO:0000256" key="4">
    <source>
        <dbReference type="ARBA" id="ARBA00023163"/>
    </source>
</evidence>
<protein>
    <recommendedName>
        <fullName evidence="7">Xylanolytic transcriptional activator regulatory domain-containing protein</fullName>
    </recommendedName>
</protein>
<dbReference type="GO" id="GO:0008270">
    <property type="term" value="F:zinc ion binding"/>
    <property type="evidence" value="ECO:0007669"/>
    <property type="project" value="InterPro"/>
</dbReference>
<feature type="domain" description="Xylanolytic transcriptional activator regulatory" evidence="7">
    <location>
        <begin position="177"/>
        <end position="257"/>
    </location>
</feature>
<evidence type="ECO:0000313" key="9">
    <source>
        <dbReference type="Proteomes" id="UP000536711"/>
    </source>
</evidence>
<keyword evidence="2" id="KW-0479">Metal-binding</keyword>
<dbReference type="SUPFAM" id="SSF47616">
    <property type="entry name" value="GST C-terminal domain-like"/>
    <property type="match status" value="1"/>
</dbReference>
<dbReference type="SUPFAM" id="SSF52833">
    <property type="entry name" value="Thioredoxin-like"/>
    <property type="match status" value="1"/>
</dbReference>
<proteinExistence type="predicted"/>
<dbReference type="EMBL" id="JAADJF010000510">
    <property type="protein sequence ID" value="KAF4415829.1"/>
    <property type="molecule type" value="Genomic_DNA"/>
</dbReference>
<dbReference type="PANTHER" id="PTHR47338">
    <property type="entry name" value="ZN(II)2CYS6 TRANSCRIPTION FACTOR (EUROFUNG)-RELATED"/>
    <property type="match status" value="1"/>
</dbReference>
<feature type="compositionally biased region" description="Polar residues" evidence="6">
    <location>
        <begin position="49"/>
        <end position="61"/>
    </location>
</feature>
<dbReference type="InterPro" id="IPR054416">
    <property type="entry name" value="GST_UstS-like_C"/>
</dbReference>
<comment type="subcellular location">
    <subcellularLocation>
        <location evidence="1">Nucleus</location>
    </subcellularLocation>
</comment>
<dbReference type="GO" id="GO:0003677">
    <property type="term" value="F:DNA binding"/>
    <property type="evidence" value="ECO:0007669"/>
    <property type="project" value="InterPro"/>
</dbReference>
<gene>
    <name evidence="8" type="ORF">FACUT_13098</name>
</gene>
<dbReference type="CDD" id="cd12148">
    <property type="entry name" value="fungal_TF_MHR"/>
    <property type="match status" value="1"/>
</dbReference>
<evidence type="ECO:0000313" key="8">
    <source>
        <dbReference type="EMBL" id="KAF4415829.1"/>
    </source>
</evidence>
<evidence type="ECO:0000256" key="1">
    <source>
        <dbReference type="ARBA" id="ARBA00004123"/>
    </source>
</evidence>
<dbReference type="CDD" id="cd03038">
    <property type="entry name" value="GST_N_etherase_LigE"/>
    <property type="match status" value="1"/>
</dbReference>
<dbReference type="Proteomes" id="UP000536711">
    <property type="component" value="Unassembled WGS sequence"/>
</dbReference>
<accession>A0A8H4N919</accession>
<dbReference type="PANTHER" id="PTHR47338:SF10">
    <property type="entry name" value="TRANSCRIPTION FACTOR DOMAIN-CONTAINING PROTEIN-RELATED"/>
    <property type="match status" value="1"/>
</dbReference>
<dbReference type="InterPro" id="IPR036249">
    <property type="entry name" value="Thioredoxin-like_sf"/>
</dbReference>